<dbReference type="AlphaFoldDB" id="A0ABD7CCT3"/>
<reference evidence="3 4" key="1">
    <citation type="journal article" date="2020" name="Front. Microbiol.">
        <title>Identification of New Helicobacter pylori Subpopulations in Native Americans and Mestizos From Peru.</title>
        <authorList>
            <person name="Gutierrez-Escobar A.J."/>
            <person name="Velapatino B."/>
            <person name="Borda V."/>
            <person name="Rabkin C.S."/>
            <person name="Tarazona-Santos E."/>
            <person name="Cabrera L."/>
            <person name="Cok J."/>
            <person name="Hooper C.C."/>
            <person name="Jahuira-Arias H."/>
            <person name="Herrera P."/>
            <person name="Noureen M."/>
            <person name="Wang D."/>
            <person name="Romero-Gallo J."/>
            <person name="Tran B."/>
            <person name="Peek R.M. Jr"/>
            <person name="Berg D.E."/>
            <person name="Gilman R.H."/>
            <person name="Camargo M.C."/>
        </authorList>
    </citation>
    <scope>NUCLEOTIDE SEQUENCE [LARGE SCALE GENOMIC DNA]</scope>
    <source>
        <strain evidence="3 4">ASHA-006</strain>
    </source>
</reference>
<evidence type="ECO:0000256" key="1">
    <source>
        <dbReference type="SAM" id="Coils"/>
    </source>
</evidence>
<accession>A0ABD7CCT3</accession>
<sequence length="322" mass="36857">MQSSIKSLDGLKTSVQALNNVQERVRENLKMLSHKIKKQKERVQTQITLSKSLLVTAQANEMQKLAVVTQKGAEFAKSSRDLASFSGVLAAREGLATRVAYCLYKLNEAKNNHAKAVKNRKNMQKKLDLNQKALKILEDTQKQTLLVGKHQSNQINIYTTDAIRKISKIDSLQTQYRLTNDSRGLYSVKDISNQDLSASDLGIDLSVYNEIERQFLEESVFDVVDGKIVSKRNKIFDKNEKDGNNKSNLERMQEGNAPLCKDGMSMELHHLKQEDDGIIIELTSTEHKKYYKDLHLSKKENEINRSAFNAFRRNYYKKELRS</sequence>
<gene>
    <name evidence="3" type="ORF">HGK51_04815</name>
</gene>
<dbReference type="SUPFAM" id="SSF69989">
    <property type="entry name" value="C-terminal domain of PLC-beta"/>
    <property type="match status" value="1"/>
</dbReference>
<dbReference type="Proteomes" id="UP000662764">
    <property type="component" value="Chromosome"/>
</dbReference>
<feature type="domain" description="LHH" evidence="2">
    <location>
        <begin position="248"/>
        <end position="318"/>
    </location>
</feature>
<feature type="coiled-coil region" evidence="1">
    <location>
        <begin position="15"/>
        <end position="42"/>
    </location>
</feature>
<name>A0ABD7CCT3_HELPX</name>
<evidence type="ECO:0000259" key="2">
    <source>
        <dbReference type="Pfam" id="PF14411"/>
    </source>
</evidence>
<evidence type="ECO:0000313" key="4">
    <source>
        <dbReference type="Proteomes" id="UP000662764"/>
    </source>
</evidence>
<feature type="coiled-coil region" evidence="1">
    <location>
        <begin position="106"/>
        <end position="140"/>
    </location>
</feature>
<protein>
    <recommendedName>
        <fullName evidence="2">LHH domain-containing protein</fullName>
    </recommendedName>
</protein>
<proteinExistence type="predicted"/>
<dbReference type="Pfam" id="PF14411">
    <property type="entry name" value="LHH"/>
    <property type="match status" value="1"/>
</dbReference>
<organism evidence="3 4">
    <name type="scientific">Helicobacter pylori</name>
    <name type="common">Campylobacter pylori</name>
    <dbReference type="NCBI Taxonomy" id="210"/>
    <lineage>
        <taxon>Bacteria</taxon>
        <taxon>Pseudomonadati</taxon>
        <taxon>Campylobacterota</taxon>
        <taxon>Epsilonproteobacteria</taxon>
        <taxon>Campylobacterales</taxon>
        <taxon>Helicobacteraceae</taxon>
        <taxon>Helicobacter</taxon>
    </lineage>
</organism>
<dbReference type="EMBL" id="CP051511">
    <property type="protein sequence ID" value="QQW99651.1"/>
    <property type="molecule type" value="Genomic_DNA"/>
</dbReference>
<keyword evidence="1" id="KW-0175">Coiled coil</keyword>
<evidence type="ECO:0000313" key="3">
    <source>
        <dbReference type="EMBL" id="QQW99651.1"/>
    </source>
</evidence>
<dbReference type="InterPro" id="IPR026834">
    <property type="entry name" value="LHH"/>
</dbReference>
<dbReference type="RefSeq" id="WP_202170533.1">
    <property type="nucleotide sequence ID" value="NZ_CP051511.1"/>
</dbReference>